<evidence type="ECO:0000256" key="8">
    <source>
        <dbReference type="ARBA" id="ARBA00023012"/>
    </source>
</evidence>
<keyword evidence="9" id="KW-1133">Transmembrane helix</keyword>
<dbReference type="GO" id="GO:0000155">
    <property type="term" value="F:phosphorelay sensor kinase activity"/>
    <property type="evidence" value="ECO:0007669"/>
    <property type="project" value="InterPro"/>
</dbReference>
<evidence type="ECO:0000256" key="5">
    <source>
        <dbReference type="ARBA" id="ARBA00022741"/>
    </source>
</evidence>
<evidence type="ECO:0000313" key="12">
    <source>
        <dbReference type="EMBL" id="PJJ63684.1"/>
    </source>
</evidence>
<evidence type="ECO:0000256" key="3">
    <source>
        <dbReference type="ARBA" id="ARBA00022553"/>
    </source>
</evidence>
<comment type="caution">
    <text evidence="12">The sequence shown here is derived from an EMBL/GenBank/DDBJ whole genome shotgun (WGS) entry which is preliminary data.</text>
</comment>
<name>A0A2M9C044_9MICO</name>
<keyword evidence="3" id="KW-0597">Phosphoprotein</keyword>
<evidence type="ECO:0000256" key="1">
    <source>
        <dbReference type="ARBA" id="ARBA00000085"/>
    </source>
</evidence>
<comment type="catalytic activity">
    <reaction evidence="1">
        <text>ATP + protein L-histidine = ADP + protein N-phospho-L-histidine.</text>
        <dbReference type="EC" id="2.7.13.3"/>
    </reaction>
</comment>
<evidence type="ECO:0000259" key="11">
    <source>
        <dbReference type="Pfam" id="PF07730"/>
    </source>
</evidence>
<keyword evidence="9" id="KW-0812">Transmembrane</keyword>
<sequence>MRRALVITLPWLVLAIAGVLYLFGSAPSPLGVGSAIVLGGVPLVLGFLVAWRAPGVPAGALLAAAGAGAVLGYVPNSPDGPLGGLWMMLYAPLGLLLLGAPVGLPRSRAGWGFWWAGIGVAVAFIGVNVAESAWPEASGMLDVPGFALLPCFLAFLVAAVLTPVRRYRHADARERLQLRWIFVAAASLPLTLLLCWVSYLLLGTADLVVVGLFVTHLAIPAAVAIAALRPEWFDIDRVALATVTVGVIGVFVLALLSVAAVLTGLALLPWSPPVALVAAVVLSLAAAPLYRLVRRWLEQRIYPARGRARAALSALAVRVNQGAAEPEQIEAALREALHDDRLTVAVRRLSDHALIGVDGIPVVLPGSGTPVRMRGEQIGVIVASEGSGRLPDDVRSAAAPLMDAVRMRAELAHAAAELAASRERIVRAGVEERRRLERDIHDGAQQRLVALGMQLRVLQRTAGDLPTVTASLDTAVAELSIAVAELRRLAHGIRPSTLDDGLVAALSDLGRLRPDIIELHVHAGELPDEIATTAYYVASEAITNALKHADATRIRVDVRQTSHELAVQIGDDGRGGADIRPATGLAGLQDRVAGIGGRLTVTSPPAGGTIVEALLPCPS</sequence>
<dbReference type="AlphaFoldDB" id="A0A2M9C044"/>
<feature type="transmembrane region" description="Helical" evidence="9">
    <location>
        <begin position="5"/>
        <end position="24"/>
    </location>
</feature>
<dbReference type="OrthoDB" id="5242012at2"/>
<feature type="transmembrane region" description="Helical" evidence="9">
    <location>
        <begin position="86"/>
        <end position="104"/>
    </location>
</feature>
<feature type="transmembrane region" description="Helical" evidence="9">
    <location>
        <begin position="111"/>
        <end position="134"/>
    </location>
</feature>
<evidence type="ECO:0000259" key="10">
    <source>
        <dbReference type="Pfam" id="PF02518"/>
    </source>
</evidence>
<keyword evidence="7" id="KW-0067">ATP-binding</keyword>
<reference evidence="12 13" key="1">
    <citation type="submission" date="2017-11" db="EMBL/GenBank/DDBJ databases">
        <title>Genomic Encyclopedia of Archaeal and Bacterial Type Strains, Phase II (KMG-II): From Individual Species to Whole Genera.</title>
        <authorList>
            <person name="Goeker M."/>
        </authorList>
    </citation>
    <scope>NUCLEOTIDE SEQUENCE [LARGE SCALE GENOMIC DNA]</scope>
    <source>
        <strain evidence="12 13">DSM 25625</strain>
    </source>
</reference>
<dbReference type="PANTHER" id="PTHR24421:SF10">
    <property type="entry name" value="NITRATE_NITRITE SENSOR PROTEIN NARQ"/>
    <property type="match status" value="1"/>
</dbReference>
<dbReference type="InterPro" id="IPR050482">
    <property type="entry name" value="Sensor_HK_TwoCompSys"/>
</dbReference>
<protein>
    <recommendedName>
        <fullName evidence="2">histidine kinase</fullName>
        <ecNumber evidence="2">2.7.13.3</ecNumber>
    </recommendedName>
</protein>
<keyword evidence="8" id="KW-0902">Two-component regulatory system</keyword>
<feature type="transmembrane region" description="Helical" evidence="9">
    <location>
        <begin position="240"/>
        <end position="268"/>
    </location>
</feature>
<feature type="transmembrane region" description="Helical" evidence="9">
    <location>
        <begin position="207"/>
        <end position="228"/>
    </location>
</feature>
<gene>
    <name evidence="12" type="ORF">CLV54_1356</name>
</gene>
<keyword evidence="5" id="KW-0547">Nucleotide-binding</keyword>
<dbReference type="SUPFAM" id="SSF55874">
    <property type="entry name" value="ATPase domain of HSP90 chaperone/DNA topoisomerase II/histidine kinase"/>
    <property type="match status" value="1"/>
</dbReference>
<feature type="transmembrane region" description="Helical" evidence="9">
    <location>
        <begin position="58"/>
        <end position="74"/>
    </location>
</feature>
<dbReference type="EC" id="2.7.13.3" evidence="2"/>
<evidence type="ECO:0000313" key="13">
    <source>
        <dbReference type="Proteomes" id="UP000230161"/>
    </source>
</evidence>
<dbReference type="Gene3D" id="3.30.565.10">
    <property type="entry name" value="Histidine kinase-like ATPase, C-terminal domain"/>
    <property type="match status" value="1"/>
</dbReference>
<feature type="transmembrane region" description="Helical" evidence="9">
    <location>
        <begin position="176"/>
        <end position="201"/>
    </location>
</feature>
<dbReference type="InterPro" id="IPR036890">
    <property type="entry name" value="HATPase_C_sf"/>
</dbReference>
<dbReference type="GO" id="GO:0005524">
    <property type="term" value="F:ATP binding"/>
    <property type="evidence" value="ECO:0007669"/>
    <property type="project" value="UniProtKB-KW"/>
</dbReference>
<feature type="transmembrane region" description="Helical" evidence="9">
    <location>
        <begin position="274"/>
        <end position="293"/>
    </location>
</feature>
<evidence type="ECO:0000256" key="9">
    <source>
        <dbReference type="SAM" id="Phobius"/>
    </source>
</evidence>
<feature type="transmembrane region" description="Helical" evidence="9">
    <location>
        <begin position="30"/>
        <end position="51"/>
    </location>
</feature>
<dbReference type="GO" id="GO:0046983">
    <property type="term" value="F:protein dimerization activity"/>
    <property type="evidence" value="ECO:0007669"/>
    <property type="project" value="InterPro"/>
</dbReference>
<dbReference type="RefSeq" id="WP_100344153.1">
    <property type="nucleotide sequence ID" value="NZ_PGFB01000002.1"/>
</dbReference>
<dbReference type="Gene3D" id="1.20.5.1930">
    <property type="match status" value="1"/>
</dbReference>
<keyword evidence="9" id="KW-0472">Membrane</keyword>
<feature type="transmembrane region" description="Helical" evidence="9">
    <location>
        <begin position="146"/>
        <end position="164"/>
    </location>
</feature>
<organism evidence="12 13">
    <name type="scientific">Compostimonas suwonensis</name>
    <dbReference type="NCBI Taxonomy" id="1048394"/>
    <lineage>
        <taxon>Bacteria</taxon>
        <taxon>Bacillati</taxon>
        <taxon>Actinomycetota</taxon>
        <taxon>Actinomycetes</taxon>
        <taxon>Micrococcales</taxon>
        <taxon>Microbacteriaceae</taxon>
        <taxon>Compostimonas</taxon>
    </lineage>
</organism>
<proteinExistence type="predicted"/>
<dbReference type="GO" id="GO:0016020">
    <property type="term" value="C:membrane"/>
    <property type="evidence" value="ECO:0007669"/>
    <property type="project" value="InterPro"/>
</dbReference>
<keyword evidence="6 12" id="KW-0418">Kinase</keyword>
<dbReference type="InterPro" id="IPR003594">
    <property type="entry name" value="HATPase_dom"/>
</dbReference>
<dbReference type="Pfam" id="PF07730">
    <property type="entry name" value="HisKA_3"/>
    <property type="match status" value="1"/>
</dbReference>
<evidence type="ECO:0000256" key="4">
    <source>
        <dbReference type="ARBA" id="ARBA00022679"/>
    </source>
</evidence>
<dbReference type="Pfam" id="PF02518">
    <property type="entry name" value="HATPase_c"/>
    <property type="match status" value="1"/>
</dbReference>
<feature type="domain" description="Histidine kinase/HSP90-like ATPase" evidence="10">
    <location>
        <begin position="533"/>
        <end position="617"/>
    </location>
</feature>
<dbReference type="PANTHER" id="PTHR24421">
    <property type="entry name" value="NITRATE/NITRITE SENSOR PROTEIN NARX-RELATED"/>
    <property type="match status" value="1"/>
</dbReference>
<accession>A0A2M9C044</accession>
<dbReference type="InterPro" id="IPR011712">
    <property type="entry name" value="Sig_transdc_His_kin_sub3_dim/P"/>
</dbReference>
<dbReference type="CDD" id="cd16917">
    <property type="entry name" value="HATPase_UhpB-NarQ-NarX-like"/>
    <property type="match status" value="1"/>
</dbReference>
<dbReference type="EMBL" id="PGFB01000002">
    <property type="protein sequence ID" value="PJJ63684.1"/>
    <property type="molecule type" value="Genomic_DNA"/>
</dbReference>
<evidence type="ECO:0000256" key="6">
    <source>
        <dbReference type="ARBA" id="ARBA00022777"/>
    </source>
</evidence>
<evidence type="ECO:0000256" key="7">
    <source>
        <dbReference type="ARBA" id="ARBA00022840"/>
    </source>
</evidence>
<keyword evidence="13" id="KW-1185">Reference proteome</keyword>
<keyword evidence="4" id="KW-0808">Transferase</keyword>
<evidence type="ECO:0000256" key="2">
    <source>
        <dbReference type="ARBA" id="ARBA00012438"/>
    </source>
</evidence>
<dbReference type="Proteomes" id="UP000230161">
    <property type="component" value="Unassembled WGS sequence"/>
</dbReference>
<feature type="domain" description="Signal transduction histidine kinase subgroup 3 dimerisation and phosphoacceptor" evidence="11">
    <location>
        <begin position="432"/>
        <end position="498"/>
    </location>
</feature>